<dbReference type="EMBL" id="LT629695">
    <property type="protein sequence ID" value="SDH30026.1"/>
    <property type="molecule type" value="Genomic_DNA"/>
</dbReference>
<dbReference type="Proteomes" id="UP000198822">
    <property type="component" value="Chromosome I"/>
</dbReference>
<dbReference type="AlphaFoldDB" id="A0A1G8B9Y8"/>
<comment type="similarity">
    <text evidence="1">Belongs to the WXG100 family.</text>
</comment>
<gene>
    <name evidence="2" type="ORF">SAMN04489720_0787</name>
</gene>
<evidence type="ECO:0000256" key="1">
    <source>
        <dbReference type="RuleBase" id="RU362001"/>
    </source>
</evidence>
<evidence type="ECO:0000313" key="2">
    <source>
        <dbReference type="EMBL" id="SDH30026.1"/>
    </source>
</evidence>
<dbReference type="NCBIfam" id="TIGR03930">
    <property type="entry name" value="WXG100_ESAT6"/>
    <property type="match status" value="1"/>
</dbReference>
<protein>
    <recommendedName>
        <fullName evidence="1">ESAT-6-like protein</fullName>
    </recommendedName>
</protein>
<name>A0A1G8B9Y8_9MICO</name>
<dbReference type="Gene3D" id="1.10.287.1060">
    <property type="entry name" value="ESAT-6-like"/>
    <property type="match status" value="1"/>
</dbReference>
<proteinExistence type="inferred from homology"/>
<dbReference type="RefSeq" id="WP_092502622.1">
    <property type="nucleotide sequence ID" value="NZ_LT629695.1"/>
</dbReference>
<dbReference type="OrthoDB" id="4231069at2"/>
<dbReference type="STRING" id="399736.SAMN04489720_0787"/>
<accession>A0A1G8B9Y8</accession>
<dbReference type="Pfam" id="PF06013">
    <property type="entry name" value="WXG100"/>
    <property type="match status" value="1"/>
</dbReference>
<evidence type="ECO:0000313" key="3">
    <source>
        <dbReference type="Proteomes" id="UP000198822"/>
    </source>
</evidence>
<dbReference type="SUPFAM" id="SSF140453">
    <property type="entry name" value="EsxAB dimer-like"/>
    <property type="match status" value="1"/>
</dbReference>
<dbReference type="InterPro" id="IPR036689">
    <property type="entry name" value="ESAT-6-like_sf"/>
</dbReference>
<keyword evidence="3" id="KW-1185">Reference proteome</keyword>
<dbReference type="InterPro" id="IPR010310">
    <property type="entry name" value="T7SS_ESAT-6-like"/>
</dbReference>
<reference evidence="3" key="1">
    <citation type="submission" date="2016-10" db="EMBL/GenBank/DDBJ databases">
        <authorList>
            <person name="Varghese N."/>
            <person name="Submissions S."/>
        </authorList>
    </citation>
    <scope>NUCLEOTIDE SEQUENCE [LARGE SCALE GENOMIC DNA]</scope>
    <source>
        <strain evidence="3">DSM 22002</strain>
    </source>
</reference>
<sequence>MSRYVVDSDAIDSARAAAHATVGRIQTDVAALLGQLQALEGSWTGGASVAFQGVVVTWRGTQMNVEESLRQITIALQQAGRQYADVESANTRLFAA</sequence>
<organism evidence="2 3">
    <name type="scientific">Agrococcus jejuensis</name>
    <dbReference type="NCBI Taxonomy" id="399736"/>
    <lineage>
        <taxon>Bacteria</taxon>
        <taxon>Bacillati</taxon>
        <taxon>Actinomycetota</taxon>
        <taxon>Actinomycetes</taxon>
        <taxon>Micrococcales</taxon>
        <taxon>Microbacteriaceae</taxon>
        <taxon>Agrococcus</taxon>
    </lineage>
</organism>